<gene>
    <name evidence="1" type="ORF">M378DRAFT_170610</name>
</gene>
<dbReference type="EMBL" id="KN818338">
    <property type="protein sequence ID" value="KIL58445.1"/>
    <property type="molecule type" value="Genomic_DNA"/>
</dbReference>
<accession>A0A0C2S6S9</accession>
<organism evidence="1 2">
    <name type="scientific">Amanita muscaria (strain Koide BX008)</name>
    <dbReference type="NCBI Taxonomy" id="946122"/>
    <lineage>
        <taxon>Eukaryota</taxon>
        <taxon>Fungi</taxon>
        <taxon>Dikarya</taxon>
        <taxon>Basidiomycota</taxon>
        <taxon>Agaricomycotina</taxon>
        <taxon>Agaricomycetes</taxon>
        <taxon>Agaricomycetidae</taxon>
        <taxon>Agaricales</taxon>
        <taxon>Pluteineae</taxon>
        <taxon>Amanitaceae</taxon>
        <taxon>Amanita</taxon>
    </lineage>
</organism>
<dbReference type="AlphaFoldDB" id="A0A0C2S6S9"/>
<proteinExistence type="predicted"/>
<reference evidence="1 2" key="1">
    <citation type="submission" date="2014-04" db="EMBL/GenBank/DDBJ databases">
        <title>Evolutionary Origins and Diversification of the Mycorrhizal Mutualists.</title>
        <authorList>
            <consortium name="DOE Joint Genome Institute"/>
            <consortium name="Mycorrhizal Genomics Consortium"/>
            <person name="Kohler A."/>
            <person name="Kuo A."/>
            <person name="Nagy L.G."/>
            <person name="Floudas D."/>
            <person name="Copeland A."/>
            <person name="Barry K.W."/>
            <person name="Cichocki N."/>
            <person name="Veneault-Fourrey C."/>
            <person name="LaButti K."/>
            <person name="Lindquist E.A."/>
            <person name="Lipzen A."/>
            <person name="Lundell T."/>
            <person name="Morin E."/>
            <person name="Murat C."/>
            <person name="Riley R."/>
            <person name="Ohm R."/>
            <person name="Sun H."/>
            <person name="Tunlid A."/>
            <person name="Henrissat B."/>
            <person name="Grigoriev I.V."/>
            <person name="Hibbett D.S."/>
            <person name="Martin F."/>
        </authorList>
    </citation>
    <scope>NUCLEOTIDE SEQUENCE [LARGE SCALE GENOMIC DNA]</scope>
    <source>
        <strain evidence="1 2">Koide BX008</strain>
    </source>
</reference>
<dbReference type="InParanoid" id="A0A0C2S6S9"/>
<sequence>MTANGANGRNGTPNDDGYCSACRHISGSRSRSSYVEPGLLNVIDNTNPTGPLDPTNYSLSAYTGALALRVLRPLRTSCIP</sequence>
<dbReference type="HOGENOM" id="CLU_2589203_0_0_1"/>
<dbReference type="Proteomes" id="UP000054549">
    <property type="component" value="Unassembled WGS sequence"/>
</dbReference>
<name>A0A0C2S6S9_AMAMK</name>
<evidence type="ECO:0000313" key="2">
    <source>
        <dbReference type="Proteomes" id="UP000054549"/>
    </source>
</evidence>
<keyword evidence="2" id="KW-1185">Reference proteome</keyword>
<protein>
    <submittedName>
        <fullName evidence="1">Uncharacterized protein</fullName>
    </submittedName>
</protein>
<evidence type="ECO:0000313" key="1">
    <source>
        <dbReference type="EMBL" id="KIL58445.1"/>
    </source>
</evidence>